<dbReference type="Gene3D" id="2.60.40.790">
    <property type="match status" value="1"/>
</dbReference>
<accession>A0ABW2AA11</accession>
<evidence type="ECO:0000256" key="1">
    <source>
        <dbReference type="PROSITE-ProRule" id="PRU00285"/>
    </source>
</evidence>
<dbReference type="InterPro" id="IPR031107">
    <property type="entry name" value="Small_HSP"/>
</dbReference>
<dbReference type="InterPro" id="IPR008978">
    <property type="entry name" value="HSP20-like_chaperone"/>
</dbReference>
<evidence type="ECO:0000313" key="5">
    <source>
        <dbReference type="Proteomes" id="UP001596422"/>
    </source>
</evidence>
<dbReference type="Pfam" id="PF00011">
    <property type="entry name" value="HSP20"/>
    <property type="match status" value="1"/>
</dbReference>
<dbReference type="PROSITE" id="PS01031">
    <property type="entry name" value="SHSP"/>
    <property type="match status" value="1"/>
</dbReference>
<dbReference type="Proteomes" id="UP001596422">
    <property type="component" value="Unassembled WGS sequence"/>
</dbReference>
<dbReference type="RefSeq" id="WP_379914035.1">
    <property type="nucleotide sequence ID" value="NZ_JBHSWE010000002.1"/>
</dbReference>
<comment type="similarity">
    <text evidence="1 2">Belongs to the small heat shock protein (HSP20) family.</text>
</comment>
<evidence type="ECO:0000313" key="4">
    <source>
        <dbReference type="EMBL" id="MFC6674249.1"/>
    </source>
</evidence>
<feature type="domain" description="SHSP" evidence="3">
    <location>
        <begin position="20"/>
        <end position="131"/>
    </location>
</feature>
<name>A0ABW2AA11_9GAMM</name>
<dbReference type="EMBL" id="JBHSWE010000002">
    <property type="protein sequence ID" value="MFC6674249.1"/>
    <property type="molecule type" value="Genomic_DNA"/>
</dbReference>
<evidence type="ECO:0000259" key="3">
    <source>
        <dbReference type="PROSITE" id="PS01031"/>
    </source>
</evidence>
<comment type="caution">
    <text evidence="4">The sequence shown here is derived from an EMBL/GenBank/DDBJ whole genome shotgun (WGS) entry which is preliminary data.</text>
</comment>
<sequence>MNTRKDIQSRDKGELQTQREREVFLRPAVDIYENDKGITLLADLPGVSRDRLTLQLEGDNLLLEGEMVVDIPEGMEALYADVKTTRFRRSFTLSRELEGDKISAKMQDGVLTLELPKRAELQPRRIEISSA</sequence>
<dbReference type="SUPFAM" id="SSF49764">
    <property type="entry name" value="HSP20-like chaperones"/>
    <property type="match status" value="1"/>
</dbReference>
<proteinExistence type="inferred from homology"/>
<evidence type="ECO:0000256" key="2">
    <source>
        <dbReference type="RuleBase" id="RU003616"/>
    </source>
</evidence>
<organism evidence="4 5">
    <name type="scientific">Marinobacterium aestuariivivens</name>
    <dbReference type="NCBI Taxonomy" id="1698799"/>
    <lineage>
        <taxon>Bacteria</taxon>
        <taxon>Pseudomonadati</taxon>
        <taxon>Pseudomonadota</taxon>
        <taxon>Gammaproteobacteria</taxon>
        <taxon>Oceanospirillales</taxon>
        <taxon>Oceanospirillaceae</taxon>
        <taxon>Marinobacterium</taxon>
    </lineage>
</organism>
<dbReference type="InterPro" id="IPR002068">
    <property type="entry name" value="A-crystallin/Hsp20_dom"/>
</dbReference>
<dbReference type="PANTHER" id="PTHR11527">
    <property type="entry name" value="HEAT-SHOCK PROTEIN 20 FAMILY MEMBER"/>
    <property type="match status" value="1"/>
</dbReference>
<dbReference type="CDD" id="cd06464">
    <property type="entry name" value="ACD_sHsps-like"/>
    <property type="match status" value="1"/>
</dbReference>
<reference evidence="5" key="1">
    <citation type="journal article" date="2019" name="Int. J. Syst. Evol. Microbiol.">
        <title>The Global Catalogue of Microorganisms (GCM) 10K type strain sequencing project: providing services to taxonomists for standard genome sequencing and annotation.</title>
        <authorList>
            <consortium name="The Broad Institute Genomics Platform"/>
            <consortium name="The Broad Institute Genome Sequencing Center for Infectious Disease"/>
            <person name="Wu L."/>
            <person name="Ma J."/>
        </authorList>
    </citation>
    <scope>NUCLEOTIDE SEQUENCE [LARGE SCALE GENOMIC DNA]</scope>
    <source>
        <strain evidence="5">NBRC 111756</strain>
    </source>
</reference>
<keyword evidence="5" id="KW-1185">Reference proteome</keyword>
<gene>
    <name evidence="4" type="ORF">ACFQDL_32150</name>
</gene>
<protein>
    <submittedName>
        <fullName evidence="4">Hsp20/alpha crystallin family protein</fullName>
    </submittedName>
</protein>